<name>A0A6F8XND3_9ACTN</name>
<dbReference type="PANTHER" id="PTHR30061">
    <property type="entry name" value="MALTOSE-BINDING PERIPLASMIC PROTEIN"/>
    <property type="match status" value="1"/>
</dbReference>
<evidence type="ECO:0000256" key="3">
    <source>
        <dbReference type="ARBA" id="ARBA00022729"/>
    </source>
</evidence>
<evidence type="ECO:0000256" key="1">
    <source>
        <dbReference type="ARBA" id="ARBA00008520"/>
    </source>
</evidence>
<dbReference type="GO" id="GO:0015768">
    <property type="term" value="P:maltose transport"/>
    <property type="evidence" value="ECO:0007669"/>
    <property type="project" value="TreeGrafter"/>
</dbReference>
<proteinExistence type="inferred from homology"/>
<evidence type="ECO:0000256" key="4">
    <source>
        <dbReference type="SAM" id="SignalP"/>
    </source>
</evidence>
<comment type="similarity">
    <text evidence="1">Belongs to the bacterial solute-binding protein 1 family.</text>
</comment>
<organism evidence="5 6">
    <name type="scientific">Phytohabitans flavus</name>
    <dbReference type="NCBI Taxonomy" id="1076124"/>
    <lineage>
        <taxon>Bacteria</taxon>
        <taxon>Bacillati</taxon>
        <taxon>Actinomycetota</taxon>
        <taxon>Actinomycetes</taxon>
        <taxon>Micromonosporales</taxon>
        <taxon>Micromonosporaceae</taxon>
    </lineage>
</organism>
<dbReference type="Gene3D" id="3.40.190.10">
    <property type="entry name" value="Periplasmic binding protein-like II"/>
    <property type="match status" value="2"/>
</dbReference>
<dbReference type="CDD" id="cd13585">
    <property type="entry name" value="PBP2_TMBP_like"/>
    <property type="match status" value="1"/>
</dbReference>
<dbReference type="SUPFAM" id="SSF53850">
    <property type="entry name" value="Periplasmic binding protein-like II"/>
    <property type="match status" value="1"/>
</dbReference>
<protein>
    <submittedName>
        <fullName evidence="5">ABC transporter substrate-binding protein</fullName>
    </submittedName>
</protein>
<dbReference type="PANTHER" id="PTHR30061:SF50">
    <property type="entry name" value="MALTOSE_MALTODEXTRIN-BINDING PERIPLASMIC PROTEIN"/>
    <property type="match status" value="1"/>
</dbReference>
<dbReference type="GO" id="GO:0055052">
    <property type="term" value="C:ATP-binding cassette (ABC) transporter complex, substrate-binding subunit-containing"/>
    <property type="evidence" value="ECO:0007669"/>
    <property type="project" value="TreeGrafter"/>
</dbReference>
<reference evidence="5 6" key="2">
    <citation type="submission" date="2020-03" db="EMBL/GenBank/DDBJ databases">
        <authorList>
            <person name="Ichikawa N."/>
            <person name="Kimura A."/>
            <person name="Kitahashi Y."/>
            <person name="Uohara A."/>
        </authorList>
    </citation>
    <scope>NUCLEOTIDE SEQUENCE [LARGE SCALE GENOMIC DNA]</scope>
    <source>
        <strain evidence="5 6">NBRC 107702</strain>
    </source>
</reference>
<feature type="chain" id="PRO_5026011553" evidence="4">
    <location>
        <begin position="29"/>
        <end position="414"/>
    </location>
</feature>
<gene>
    <name evidence="5" type="ORF">Pflav_016710</name>
</gene>
<feature type="signal peptide" evidence="4">
    <location>
        <begin position="1"/>
        <end position="28"/>
    </location>
</feature>
<dbReference type="GO" id="GO:0042956">
    <property type="term" value="P:maltodextrin transmembrane transport"/>
    <property type="evidence" value="ECO:0007669"/>
    <property type="project" value="TreeGrafter"/>
</dbReference>
<dbReference type="Pfam" id="PF13416">
    <property type="entry name" value="SBP_bac_8"/>
    <property type="match status" value="1"/>
</dbReference>
<dbReference type="InterPro" id="IPR006311">
    <property type="entry name" value="TAT_signal"/>
</dbReference>
<evidence type="ECO:0000313" key="5">
    <source>
        <dbReference type="EMBL" id="BCB75261.1"/>
    </source>
</evidence>
<reference evidence="5 6" key="1">
    <citation type="submission" date="2020-03" db="EMBL/GenBank/DDBJ databases">
        <title>Whole genome shotgun sequence of Phytohabitans flavus NBRC 107702.</title>
        <authorList>
            <person name="Komaki H."/>
            <person name="Tamura T."/>
        </authorList>
    </citation>
    <scope>NUCLEOTIDE SEQUENCE [LARGE SCALE GENOMIC DNA]</scope>
    <source>
        <strain evidence="5 6">NBRC 107702</strain>
    </source>
</reference>
<dbReference type="Proteomes" id="UP000502508">
    <property type="component" value="Chromosome"/>
</dbReference>
<dbReference type="PROSITE" id="PS51257">
    <property type="entry name" value="PROKAR_LIPOPROTEIN"/>
    <property type="match status" value="1"/>
</dbReference>
<dbReference type="KEGG" id="pfla:Pflav_016710"/>
<dbReference type="EMBL" id="AP022870">
    <property type="protein sequence ID" value="BCB75261.1"/>
    <property type="molecule type" value="Genomic_DNA"/>
</dbReference>
<dbReference type="AlphaFoldDB" id="A0A6F8XND3"/>
<keyword evidence="6" id="KW-1185">Reference proteome</keyword>
<accession>A0A6F8XND3</accession>
<sequence length="414" mass="44804">MMNRNISRRSLLRAVGGGAALAGTAAFAAACGGGESATSADPKVVRWWDYTTDQAPVDNMLKKFMAENPDIKVERRSIPYDDTKRILLQSAGQGSLPDIVVVNNPDHQQFAELGIAEDITDRLKTWRQTDLYVQAAVQSATWNGRNYGLPQQVNCLALWYNTEALEQAKLEVPTDWASLRAAAKALTKSPRYGMAYSAPNNQSAVYQWLPTLWQAGGDLTDLGGPAANKALQFWTDLMKDGSVSREALNWSQPDIGTEFGQQRAAMMINGPFMVPTLKKDAPDLKWGVAQLPKDVAAASCLGGENYMIIKGGNVDGAWKLLEWTQKPENLVEYLKATGGLPSRSDIAGDAAWADEVSQVFVEQLKVARPRAYGTKYPEIATAVTTAIQSALSGTAPVDKALSTAATAVKPLLPK</sequence>
<keyword evidence="2" id="KW-0813">Transport</keyword>
<dbReference type="InterPro" id="IPR006059">
    <property type="entry name" value="SBP"/>
</dbReference>
<evidence type="ECO:0000313" key="6">
    <source>
        <dbReference type="Proteomes" id="UP000502508"/>
    </source>
</evidence>
<evidence type="ECO:0000256" key="2">
    <source>
        <dbReference type="ARBA" id="ARBA00022448"/>
    </source>
</evidence>
<keyword evidence="3 4" id="KW-0732">Signal</keyword>
<dbReference type="PROSITE" id="PS51318">
    <property type="entry name" value="TAT"/>
    <property type="match status" value="1"/>
</dbReference>
<dbReference type="GO" id="GO:1901982">
    <property type="term" value="F:maltose binding"/>
    <property type="evidence" value="ECO:0007669"/>
    <property type="project" value="TreeGrafter"/>
</dbReference>